<dbReference type="Proteomes" id="UP000615446">
    <property type="component" value="Unassembled WGS sequence"/>
</dbReference>
<reference evidence="1" key="1">
    <citation type="submission" date="2019-10" db="EMBL/GenBank/DDBJ databases">
        <title>Conservation and host-specific expression of non-tandemly repeated heterogenous ribosome RNA gene in arbuscular mycorrhizal fungi.</title>
        <authorList>
            <person name="Maeda T."/>
            <person name="Kobayashi Y."/>
            <person name="Nakagawa T."/>
            <person name="Ezawa T."/>
            <person name="Yamaguchi K."/>
            <person name="Bino T."/>
            <person name="Nishimoto Y."/>
            <person name="Shigenobu S."/>
            <person name="Kawaguchi M."/>
        </authorList>
    </citation>
    <scope>NUCLEOTIDE SEQUENCE</scope>
    <source>
        <strain evidence="1">HR1</strain>
    </source>
</reference>
<sequence>MNEKHKPAYVLNVTHLEITYYHSLSDKKIKSIVKTFSNIIHLDFKKSISFGDKSLFIIVESYPNLKYINLWDVQITDKENCYDIQEFHFAETHWITDKSISCILNSYLNLQKLDIAFNHGDIKDASILMEKCFNIEYFDFSEVMFLQNDALIIAIIKRSLNLRHLD</sequence>
<gene>
    <name evidence="1" type="ORF">RCL2_002265000</name>
</gene>
<protein>
    <submittedName>
        <fullName evidence="1">Uncharacterized protein</fullName>
    </submittedName>
</protein>
<proteinExistence type="predicted"/>
<comment type="caution">
    <text evidence="1">The sequence shown here is derived from an EMBL/GenBank/DDBJ whole genome shotgun (WGS) entry which is preliminary data.</text>
</comment>
<name>A0A8H3LZM0_9GLOM</name>
<dbReference type="AlphaFoldDB" id="A0A8H3LZM0"/>
<dbReference type="OrthoDB" id="550575at2759"/>
<dbReference type="Gene3D" id="3.80.10.10">
    <property type="entry name" value="Ribonuclease Inhibitor"/>
    <property type="match status" value="1"/>
</dbReference>
<evidence type="ECO:0000313" key="1">
    <source>
        <dbReference type="EMBL" id="GES96002.1"/>
    </source>
</evidence>
<organism evidence="1 2">
    <name type="scientific">Rhizophagus clarus</name>
    <dbReference type="NCBI Taxonomy" id="94130"/>
    <lineage>
        <taxon>Eukaryota</taxon>
        <taxon>Fungi</taxon>
        <taxon>Fungi incertae sedis</taxon>
        <taxon>Mucoromycota</taxon>
        <taxon>Glomeromycotina</taxon>
        <taxon>Glomeromycetes</taxon>
        <taxon>Glomerales</taxon>
        <taxon>Glomeraceae</taxon>
        <taxon>Rhizophagus</taxon>
    </lineage>
</organism>
<dbReference type="EMBL" id="BLAL01000246">
    <property type="protein sequence ID" value="GES96002.1"/>
    <property type="molecule type" value="Genomic_DNA"/>
</dbReference>
<dbReference type="InterPro" id="IPR032675">
    <property type="entry name" value="LRR_dom_sf"/>
</dbReference>
<dbReference type="SUPFAM" id="SSF52047">
    <property type="entry name" value="RNI-like"/>
    <property type="match status" value="1"/>
</dbReference>
<accession>A0A8H3LZM0</accession>
<evidence type="ECO:0000313" key="2">
    <source>
        <dbReference type="Proteomes" id="UP000615446"/>
    </source>
</evidence>